<dbReference type="CDD" id="cd01347">
    <property type="entry name" value="ligand_gated_channel"/>
    <property type="match status" value="1"/>
</dbReference>
<comment type="subcellular location">
    <subcellularLocation>
        <location evidence="1 11">Cell outer membrane</location>
        <topology evidence="1 11">Multi-pass membrane protein</topology>
    </subcellularLocation>
</comment>
<evidence type="ECO:0000313" key="16">
    <source>
        <dbReference type="EMBL" id="MEJ8569247.1"/>
    </source>
</evidence>
<dbReference type="PANTHER" id="PTHR32552:SF81">
    <property type="entry name" value="TONB-DEPENDENT OUTER MEMBRANE RECEPTOR"/>
    <property type="match status" value="1"/>
</dbReference>
<feature type="signal peptide" evidence="13">
    <location>
        <begin position="1"/>
        <end position="22"/>
    </location>
</feature>
<evidence type="ECO:0000256" key="10">
    <source>
        <dbReference type="ARBA" id="ARBA00023237"/>
    </source>
</evidence>
<feature type="domain" description="TonB-dependent receptor-like beta-barrel" evidence="14">
    <location>
        <begin position="258"/>
        <end position="710"/>
    </location>
</feature>
<evidence type="ECO:0000313" key="17">
    <source>
        <dbReference type="Proteomes" id="UP001359886"/>
    </source>
</evidence>
<keyword evidence="2 11" id="KW-0813">Transport</keyword>
<evidence type="ECO:0000256" key="11">
    <source>
        <dbReference type="PROSITE-ProRule" id="PRU01360"/>
    </source>
</evidence>
<dbReference type="InterPro" id="IPR012910">
    <property type="entry name" value="Plug_dom"/>
</dbReference>
<evidence type="ECO:0000256" key="6">
    <source>
        <dbReference type="ARBA" id="ARBA00023004"/>
    </source>
</evidence>
<evidence type="ECO:0000256" key="13">
    <source>
        <dbReference type="SAM" id="SignalP"/>
    </source>
</evidence>
<feature type="domain" description="TonB-dependent receptor plug" evidence="15">
    <location>
        <begin position="48"/>
        <end position="156"/>
    </location>
</feature>
<dbReference type="GO" id="GO:0006826">
    <property type="term" value="P:iron ion transport"/>
    <property type="evidence" value="ECO:0007669"/>
    <property type="project" value="UniProtKB-KW"/>
</dbReference>
<evidence type="ECO:0000256" key="9">
    <source>
        <dbReference type="ARBA" id="ARBA00023136"/>
    </source>
</evidence>
<dbReference type="Pfam" id="PF00593">
    <property type="entry name" value="TonB_dep_Rec_b-barrel"/>
    <property type="match status" value="1"/>
</dbReference>
<dbReference type="EMBL" id="JAZHOG010000012">
    <property type="protein sequence ID" value="MEJ8569247.1"/>
    <property type="molecule type" value="Genomic_DNA"/>
</dbReference>
<evidence type="ECO:0000256" key="5">
    <source>
        <dbReference type="ARBA" id="ARBA00022692"/>
    </source>
</evidence>
<gene>
    <name evidence="16" type="ORF">V3330_16570</name>
</gene>
<keyword evidence="13" id="KW-0732">Signal</keyword>
<comment type="similarity">
    <text evidence="11 12">Belongs to the TonB-dependent receptor family.</text>
</comment>
<dbReference type="InterPro" id="IPR000531">
    <property type="entry name" value="Beta-barrel_TonB"/>
</dbReference>
<keyword evidence="3 11" id="KW-1134">Transmembrane beta strand</keyword>
<evidence type="ECO:0000259" key="14">
    <source>
        <dbReference type="Pfam" id="PF00593"/>
    </source>
</evidence>
<keyword evidence="9 11" id="KW-0472">Membrane</keyword>
<name>A0AAW9R8R0_9GAMM</name>
<feature type="chain" id="PRO_5043432332" evidence="13">
    <location>
        <begin position="23"/>
        <end position="752"/>
    </location>
</feature>
<evidence type="ECO:0000256" key="7">
    <source>
        <dbReference type="ARBA" id="ARBA00023065"/>
    </source>
</evidence>
<evidence type="ECO:0000256" key="1">
    <source>
        <dbReference type="ARBA" id="ARBA00004571"/>
    </source>
</evidence>
<dbReference type="PROSITE" id="PS51257">
    <property type="entry name" value="PROKAR_LIPOPROTEIN"/>
    <property type="match status" value="1"/>
</dbReference>
<evidence type="ECO:0000256" key="4">
    <source>
        <dbReference type="ARBA" id="ARBA00022496"/>
    </source>
</evidence>
<keyword evidence="8 12" id="KW-0798">TonB box</keyword>
<evidence type="ECO:0000256" key="8">
    <source>
        <dbReference type="ARBA" id="ARBA00023077"/>
    </source>
</evidence>
<comment type="caution">
    <text evidence="16">The sequence shown here is derived from an EMBL/GenBank/DDBJ whole genome shotgun (WGS) entry which is preliminary data.</text>
</comment>
<evidence type="ECO:0000259" key="15">
    <source>
        <dbReference type="Pfam" id="PF07715"/>
    </source>
</evidence>
<evidence type="ECO:0000256" key="2">
    <source>
        <dbReference type="ARBA" id="ARBA00022448"/>
    </source>
</evidence>
<dbReference type="Proteomes" id="UP001359886">
    <property type="component" value="Unassembled WGS sequence"/>
</dbReference>
<dbReference type="InterPro" id="IPR039426">
    <property type="entry name" value="TonB-dep_rcpt-like"/>
</dbReference>
<keyword evidence="5 11" id="KW-0812">Transmembrane</keyword>
<dbReference type="Pfam" id="PF07715">
    <property type="entry name" value="Plug"/>
    <property type="match status" value="1"/>
</dbReference>
<dbReference type="SUPFAM" id="SSF56935">
    <property type="entry name" value="Porins"/>
    <property type="match status" value="1"/>
</dbReference>
<evidence type="ECO:0000256" key="12">
    <source>
        <dbReference type="RuleBase" id="RU003357"/>
    </source>
</evidence>
<dbReference type="Gene3D" id="2.40.170.20">
    <property type="entry name" value="TonB-dependent receptor, beta-barrel domain"/>
    <property type="match status" value="1"/>
</dbReference>
<dbReference type="InterPro" id="IPR036942">
    <property type="entry name" value="Beta-barrel_TonB_sf"/>
</dbReference>
<evidence type="ECO:0000256" key="3">
    <source>
        <dbReference type="ARBA" id="ARBA00022452"/>
    </source>
</evidence>
<dbReference type="PROSITE" id="PS52016">
    <property type="entry name" value="TONB_DEPENDENT_REC_3"/>
    <property type="match status" value="1"/>
</dbReference>
<protein>
    <submittedName>
        <fullName evidence="16">TonB-dependent receptor</fullName>
    </submittedName>
</protein>
<keyword evidence="4" id="KW-0410">Iron transport</keyword>
<keyword evidence="6" id="KW-0408">Iron</keyword>
<accession>A0AAW9R8R0</accession>
<keyword evidence="16" id="KW-0675">Receptor</keyword>
<dbReference type="RefSeq" id="WP_354696572.1">
    <property type="nucleotide sequence ID" value="NZ_JAZHOG010000012.1"/>
</dbReference>
<organism evidence="16 17">
    <name type="scientific">Elongatibacter sediminis</name>
    <dbReference type="NCBI Taxonomy" id="3119006"/>
    <lineage>
        <taxon>Bacteria</taxon>
        <taxon>Pseudomonadati</taxon>
        <taxon>Pseudomonadota</taxon>
        <taxon>Gammaproteobacteria</taxon>
        <taxon>Chromatiales</taxon>
        <taxon>Wenzhouxiangellaceae</taxon>
        <taxon>Elongatibacter</taxon>
    </lineage>
</organism>
<dbReference type="AlphaFoldDB" id="A0AAW9R8R0"/>
<dbReference type="GO" id="GO:0009279">
    <property type="term" value="C:cell outer membrane"/>
    <property type="evidence" value="ECO:0007669"/>
    <property type="project" value="UniProtKB-SubCell"/>
</dbReference>
<keyword evidence="17" id="KW-1185">Reference proteome</keyword>
<keyword evidence="10 11" id="KW-0998">Cell outer membrane</keyword>
<dbReference type="PANTHER" id="PTHR32552">
    <property type="entry name" value="FERRICHROME IRON RECEPTOR-RELATED"/>
    <property type="match status" value="1"/>
</dbReference>
<keyword evidence="7" id="KW-0406">Ion transport</keyword>
<sequence>MRNSVVQLCCLTLGCFSSSLLAINENSGASLIEEVLVTATKRGGQLIQDIPITIQAISGERLTEAGALDFNDYYRQIPGVSVNDQGPGDKRYVIRGINSTGSGTVGLYFDEIIVTGENLNTEGGRQPDIKLFDMDRIEVLKGPQGTTFGSSSLSGTIRWIPNYPDLTGFSADAGATFSSTNHASGLSWTVDGMVNIPLVADRLALRIAATKVDEEGYIDNRFRDGANNDDTEAVRAILALQATDDLMISFLAMHQDSLTRGRNGYMEQQIDLPASPSLNGGPVSDWFNTDLSDGRFDDSFDLFNLKAEYQASFGTFTATSSIFDRETEFDRDASAEIEIITGFTFPADGTGQSFIIQPQDRELFSNEIRFASDWDGPLQVLFGGFMQEEDRDFRSAVITVDSESGQITPNSLTLLDRLVSTEVDEVAVFGELTWQASDRLTLTGGFRWFDFDLTENATAVTGFPGRPGSGPGPELTSSESDTIFKFNLGYDFTDQILGYVLFSQGFRAGGTNDQTAASIAGVTIPAGFGSDSVDNYEFGIKSTLLDGRLIANAALYYMDWTDIQVRQQAEAPSGLRFTYRGNGGAAEVRGLEVELQAYPTDALQLGFTYGYTDAELTQNLPVQSDGLDGDKLEYVPKHTFSVNGRFERPLGSNGGLTGFVSGDLSWVDDQANRLRPTSIQYREIGAYSLANLRFGVEGESWSAIVGVNNLFDEDETTAYIFNGGSQPPVGFVPPAMVRPWPRTFYLSLRKSF</sequence>
<proteinExistence type="inferred from homology"/>
<reference evidence="16 17" key="1">
    <citation type="submission" date="2024-02" db="EMBL/GenBank/DDBJ databases">
        <title>A novel Wenzhouxiangellaceae bacterium, isolated from coastal sediments.</title>
        <authorList>
            <person name="Du Z.-J."/>
            <person name="Ye Y.-Q."/>
            <person name="Zhang X.-Y."/>
        </authorList>
    </citation>
    <scope>NUCLEOTIDE SEQUENCE [LARGE SCALE GENOMIC DNA]</scope>
    <source>
        <strain evidence="16 17">CH-27</strain>
    </source>
</reference>